<protein>
    <submittedName>
        <fullName evidence="2">Putative secreted protein</fullName>
    </submittedName>
</protein>
<dbReference type="InterPro" id="IPR038602">
    <property type="entry name" value="Mite_allergen_7_sf"/>
</dbReference>
<keyword evidence="1" id="KW-0732">Signal</keyword>
<evidence type="ECO:0000313" key="2">
    <source>
        <dbReference type="EMBL" id="JAR93730.1"/>
    </source>
</evidence>
<proteinExistence type="predicted"/>
<feature type="chain" id="PRO_5007542832" evidence="1">
    <location>
        <begin position="19"/>
        <end position="145"/>
    </location>
</feature>
<dbReference type="AlphaFoldDB" id="A0A147BSI1"/>
<name>A0A147BSI1_IXORI</name>
<organism evidence="2">
    <name type="scientific">Ixodes ricinus</name>
    <name type="common">Common tick</name>
    <name type="synonym">Acarus ricinus</name>
    <dbReference type="NCBI Taxonomy" id="34613"/>
    <lineage>
        <taxon>Eukaryota</taxon>
        <taxon>Metazoa</taxon>
        <taxon>Ecdysozoa</taxon>
        <taxon>Arthropoda</taxon>
        <taxon>Chelicerata</taxon>
        <taxon>Arachnida</taxon>
        <taxon>Acari</taxon>
        <taxon>Parasitiformes</taxon>
        <taxon>Ixodida</taxon>
        <taxon>Ixodoidea</taxon>
        <taxon>Ixodidae</taxon>
        <taxon>Ixodinae</taxon>
        <taxon>Ixodes</taxon>
    </lineage>
</organism>
<feature type="signal peptide" evidence="1">
    <location>
        <begin position="1"/>
        <end position="18"/>
    </location>
</feature>
<reference evidence="2" key="1">
    <citation type="journal article" date="2018" name="PLoS Negl. Trop. Dis.">
        <title>Sialome diversity of ticks revealed by RNAseq of single tick salivary glands.</title>
        <authorList>
            <person name="Perner J."/>
            <person name="Kropackova S."/>
            <person name="Kopacek P."/>
            <person name="Ribeiro J.M."/>
        </authorList>
    </citation>
    <scope>NUCLEOTIDE SEQUENCE</scope>
    <source>
        <strain evidence="2">Siblings of single egg batch collected in Ceske Budejovice</strain>
        <tissue evidence="2">Salivary glands</tissue>
    </source>
</reference>
<accession>A0A147BSI1</accession>
<evidence type="ECO:0000256" key="1">
    <source>
        <dbReference type="SAM" id="SignalP"/>
    </source>
</evidence>
<sequence length="145" mass="15719">MKATKLLLILAFHFAAGGFSVIEMSGQEFFDRALQAAVYAYSLDPMEMEFVRDIDSVLASLKIYQLTAHGLSTVQREGANFISVNNSGASLKIDIAAKNITVTVLANVTVGISIFSYTATIKIDVLANSIQAQLDIEQKSVELKV</sequence>
<dbReference type="Gene3D" id="3.15.10.50">
    <property type="match status" value="1"/>
</dbReference>
<dbReference type="EMBL" id="GEGO01001674">
    <property type="protein sequence ID" value="JAR93730.1"/>
    <property type="molecule type" value="Transcribed_RNA"/>
</dbReference>